<evidence type="ECO:0000313" key="10">
    <source>
        <dbReference type="EMBL" id="CAD7272733.1"/>
    </source>
</evidence>
<proteinExistence type="inferred from homology"/>
<comment type="subcellular location">
    <subcellularLocation>
        <location evidence="1">Membrane</location>
        <topology evidence="1">Multi-pass membrane protein</topology>
    </subcellularLocation>
</comment>
<keyword evidence="3 8" id="KW-0812">Transmembrane</keyword>
<dbReference type="OrthoDB" id="6505774at2759"/>
<keyword evidence="5 8" id="KW-0472">Membrane</keyword>
<dbReference type="PANTHER" id="PTHR10796:SF92">
    <property type="entry name" value="PATCHED-RELATED, ISOFORM A"/>
    <property type="match status" value="1"/>
</dbReference>
<feature type="transmembrane region" description="Helical" evidence="8">
    <location>
        <begin position="321"/>
        <end position="345"/>
    </location>
</feature>
<evidence type="ECO:0000256" key="2">
    <source>
        <dbReference type="ARBA" id="ARBA00005585"/>
    </source>
</evidence>
<comment type="similarity">
    <text evidence="2">Belongs to the patched family.</text>
</comment>
<keyword evidence="11" id="KW-1185">Reference proteome</keyword>
<accession>A0A7R9BDP4</accession>
<dbReference type="Pfam" id="PF02460">
    <property type="entry name" value="Patched"/>
    <property type="match status" value="1"/>
</dbReference>
<keyword evidence="6" id="KW-0325">Glycoprotein</keyword>
<evidence type="ECO:0000256" key="7">
    <source>
        <dbReference type="SAM" id="MobiDB-lite"/>
    </source>
</evidence>
<dbReference type="PROSITE" id="PS50156">
    <property type="entry name" value="SSD"/>
    <property type="match status" value="1"/>
</dbReference>
<evidence type="ECO:0000256" key="8">
    <source>
        <dbReference type="SAM" id="Phobius"/>
    </source>
</evidence>
<evidence type="ECO:0000259" key="9">
    <source>
        <dbReference type="PROSITE" id="PS50156"/>
    </source>
</evidence>
<evidence type="ECO:0000256" key="5">
    <source>
        <dbReference type="ARBA" id="ARBA00023136"/>
    </source>
</evidence>
<dbReference type="EMBL" id="OA882094">
    <property type="protein sequence ID" value="CAD7272733.1"/>
    <property type="molecule type" value="Genomic_DNA"/>
</dbReference>
<evidence type="ECO:0000256" key="6">
    <source>
        <dbReference type="ARBA" id="ARBA00023180"/>
    </source>
</evidence>
<evidence type="ECO:0000256" key="4">
    <source>
        <dbReference type="ARBA" id="ARBA00022989"/>
    </source>
</evidence>
<protein>
    <recommendedName>
        <fullName evidence="9">SSD domain-containing protein</fullName>
    </recommendedName>
</protein>
<feature type="transmembrane region" description="Helical" evidence="8">
    <location>
        <begin position="289"/>
        <end position="309"/>
    </location>
</feature>
<evidence type="ECO:0000313" key="11">
    <source>
        <dbReference type="Proteomes" id="UP000678499"/>
    </source>
</evidence>
<sequence>MMSKHDSEHAPESGKPEPNLSRCSRDILPRLLTAALRKLGARVGRHPFWFIAATMVLTLIYGSAIFRNIVYITNIEYLYIPTNAESWHDRAVSEEFFHMNFSGEFQPDRSSRFGSFAHVLVYPKDGGTVLRRESFDEVLRIDAMIRNITIPGPGQKQPALKYADLCARWGNDCFHTDAVKIANVVDDVEAGRVNLTFPVFFDEKAFDYIILPGSIGKPVLDGDVVLSTPAVGMYFILKAGTPDELALGREWEKEFVRQMQAISKTSSMVDVYYESRDTVEHEFDSLKDFVPLQGFLAGLIVCIFSVVCCMMTDWVRAKPMLAVFGVASTVMATITAFGFLMSLGYPATTILCITPFLMLG</sequence>
<evidence type="ECO:0000256" key="3">
    <source>
        <dbReference type="ARBA" id="ARBA00022692"/>
    </source>
</evidence>
<dbReference type="GO" id="GO:0005886">
    <property type="term" value="C:plasma membrane"/>
    <property type="evidence" value="ECO:0007669"/>
    <property type="project" value="TreeGrafter"/>
</dbReference>
<feature type="region of interest" description="Disordered" evidence="7">
    <location>
        <begin position="1"/>
        <end position="22"/>
    </location>
</feature>
<feature type="compositionally biased region" description="Basic and acidic residues" evidence="7">
    <location>
        <begin position="1"/>
        <end position="15"/>
    </location>
</feature>
<organism evidence="10">
    <name type="scientific">Notodromas monacha</name>
    <dbReference type="NCBI Taxonomy" id="399045"/>
    <lineage>
        <taxon>Eukaryota</taxon>
        <taxon>Metazoa</taxon>
        <taxon>Ecdysozoa</taxon>
        <taxon>Arthropoda</taxon>
        <taxon>Crustacea</taxon>
        <taxon>Oligostraca</taxon>
        <taxon>Ostracoda</taxon>
        <taxon>Podocopa</taxon>
        <taxon>Podocopida</taxon>
        <taxon>Cypridocopina</taxon>
        <taxon>Cypridoidea</taxon>
        <taxon>Cyprididae</taxon>
        <taxon>Notodromas</taxon>
    </lineage>
</organism>
<name>A0A7R9BDP4_9CRUS</name>
<evidence type="ECO:0000256" key="1">
    <source>
        <dbReference type="ARBA" id="ARBA00004141"/>
    </source>
</evidence>
<dbReference type="InterPro" id="IPR000731">
    <property type="entry name" value="SSD"/>
</dbReference>
<dbReference type="InterPro" id="IPR003392">
    <property type="entry name" value="PTHD_SSD"/>
</dbReference>
<feature type="domain" description="SSD" evidence="9">
    <location>
        <begin position="288"/>
        <end position="360"/>
    </location>
</feature>
<gene>
    <name evidence="10" type="ORF">NMOB1V02_LOCUS655</name>
</gene>
<dbReference type="EMBL" id="CAJPEX010000057">
    <property type="protein sequence ID" value="CAG0912885.1"/>
    <property type="molecule type" value="Genomic_DNA"/>
</dbReference>
<dbReference type="Proteomes" id="UP000678499">
    <property type="component" value="Unassembled WGS sequence"/>
</dbReference>
<dbReference type="InterPro" id="IPR051697">
    <property type="entry name" value="Patched_domain-protein"/>
</dbReference>
<dbReference type="AlphaFoldDB" id="A0A7R9BDP4"/>
<feature type="transmembrane region" description="Helical" evidence="8">
    <location>
        <begin position="47"/>
        <end position="66"/>
    </location>
</feature>
<dbReference type="GO" id="GO:0030659">
    <property type="term" value="C:cytoplasmic vesicle membrane"/>
    <property type="evidence" value="ECO:0007669"/>
    <property type="project" value="TreeGrafter"/>
</dbReference>
<keyword evidence="4 8" id="KW-1133">Transmembrane helix</keyword>
<dbReference type="PANTHER" id="PTHR10796">
    <property type="entry name" value="PATCHED-RELATED"/>
    <property type="match status" value="1"/>
</dbReference>
<reference evidence="10" key="1">
    <citation type="submission" date="2020-11" db="EMBL/GenBank/DDBJ databases">
        <authorList>
            <person name="Tran Van P."/>
        </authorList>
    </citation>
    <scope>NUCLEOTIDE SEQUENCE</scope>
</reference>